<dbReference type="InParanoid" id="D7TNZ2"/>
<dbReference type="EMBL" id="FN596004">
    <property type="protein sequence ID" value="CBI32215.3"/>
    <property type="molecule type" value="Genomic_DNA"/>
</dbReference>
<sequence length="95" mass="11276">MFLRKRWFQLALKRLCTCCIVLCIPRKLSLMSSFRKKKQKQMKDKGMIYQIGSIFNNREVQLALGIMEIDLIDSNHFYICFSYPLVDKNGIKSMF</sequence>
<dbReference type="PaxDb" id="29760-VIT_13s0101g00440.t01"/>
<dbReference type="AlphaFoldDB" id="D7TNZ2"/>
<gene>
    <name evidence="1" type="ordered locus">VIT_13s0101g00440</name>
</gene>
<proteinExistence type="predicted"/>
<organism evidence="1 2">
    <name type="scientific">Vitis vinifera</name>
    <name type="common">Grape</name>
    <dbReference type="NCBI Taxonomy" id="29760"/>
    <lineage>
        <taxon>Eukaryota</taxon>
        <taxon>Viridiplantae</taxon>
        <taxon>Streptophyta</taxon>
        <taxon>Embryophyta</taxon>
        <taxon>Tracheophyta</taxon>
        <taxon>Spermatophyta</taxon>
        <taxon>Magnoliopsida</taxon>
        <taxon>eudicotyledons</taxon>
        <taxon>Gunneridae</taxon>
        <taxon>Pentapetalae</taxon>
        <taxon>rosids</taxon>
        <taxon>Vitales</taxon>
        <taxon>Vitaceae</taxon>
        <taxon>Viteae</taxon>
        <taxon>Vitis</taxon>
    </lineage>
</organism>
<dbReference type="Proteomes" id="UP000009183">
    <property type="component" value="Chromosome 13"/>
</dbReference>
<keyword evidence="2" id="KW-1185">Reference proteome</keyword>
<dbReference type="HOGENOM" id="CLU_2377036_0_0_1"/>
<evidence type="ECO:0000313" key="1">
    <source>
        <dbReference type="EMBL" id="CBI32215.3"/>
    </source>
</evidence>
<protein>
    <submittedName>
        <fullName evidence="1">Uncharacterized protein</fullName>
    </submittedName>
</protein>
<evidence type="ECO:0000313" key="2">
    <source>
        <dbReference type="Proteomes" id="UP000009183"/>
    </source>
</evidence>
<reference evidence="2" key="1">
    <citation type="journal article" date="2007" name="Nature">
        <title>The grapevine genome sequence suggests ancestral hexaploidization in major angiosperm phyla.</title>
        <authorList>
            <consortium name="The French-Italian Public Consortium for Grapevine Genome Characterization."/>
            <person name="Jaillon O."/>
            <person name="Aury J.-M."/>
            <person name="Noel B."/>
            <person name="Policriti A."/>
            <person name="Clepet C."/>
            <person name="Casagrande A."/>
            <person name="Choisne N."/>
            <person name="Aubourg S."/>
            <person name="Vitulo N."/>
            <person name="Jubin C."/>
            <person name="Vezzi A."/>
            <person name="Legeai F."/>
            <person name="Hugueney P."/>
            <person name="Dasilva C."/>
            <person name="Horner D."/>
            <person name="Mica E."/>
            <person name="Jublot D."/>
            <person name="Poulain J."/>
            <person name="Bruyere C."/>
            <person name="Billault A."/>
            <person name="Segurens B."/>
            <person name="Gouyvenoux M."/>
            <person name="Ugarte E."/>
            <person name="Cattonaro F."/>
            <person name="Anthouard V."/>
            <person name="Vico V."/>
            <person name="Del Fabbro C."/>
            <person name="Alaux M."/>
            <person name="Di Gaspero G."/>
            <person name="Dumas V."/>
            <person name="Felice N."/>
            <person name="Paillard S."/>
            <person name="Juman I."/>
            <person name="Moroldo M."/>
            <person name="Scalabrin S."/>
            <person name="Canaguier A."/>
            <person name="Le Clainche I."/>
            <person name="Malacrida G."/>
            <person name="Durand E."/>
            <person name="Pesole G."/>
            <person name="Laucou V."/>
            <person name="Chatelet P."/>
            <person name="Merdinoglu D."/>
            <person name="Delledonne M."/>
            <person name="Pezzotti M."/>
            <person name="Lecharny A."/>
            <person name="Scarpelli C."/>
            <person name="Artiguenave F."/>
            <person name="Pe M.E."/>
            <person name="Valle G."/>
            <person name="Morgante M."/>
            <person name="Caboche M."/>
            <person name="Adam-Blondon A.-F."/>
            <person name="Weissenbach J."/>
            <person name="Quetier F."/>
            <person name="Wincker P."/>
        </authorList>
    </citation>
    <scope>NUCLEOTIDE SEQUENCE [LARGE SCALE GENOMIC DNA]</scope>
    <source>
        <strain evidence="2">cv. Pinot noir / PN40024</strain>
    </source>
</reference>
<name>D7TNZ2_VITVI</name>
<accession>D7TNZ2</accession>